<evidence type="ECO:0000256" key="1">
    <source>
        <dbReference type="SAM" id="SignalP"/>
    </source>
</evidence>
<keyword evidence="1" id="KW-0732">Signal</keyword>
<organism evidence="2 3">
    <name type="scientific">Thalassorhabdomicrobium marinisediminis</name>
    <dbReference type="NCBI Taxonomy" id="2170577"/>
    <lineage>
        <taxon>Bacteria</taxon>
        <taxon>Pseudomonadati</taxon>
        <taxon>Pseudomonadota</taxon>
        <taxon>Alphaproteobacteria</taxon>
        <taxon>Rhodobacterales</taxon>
        <taxon>Paracoccaceae</taxon>
        <taxon>Thalassorhabdomicrobium</taxon>
    </lineage>
</organism>
<dbReference type="InterPro" id="IPR045467">
    <property type="entry name" value="DUF6497"/>
</dbReference>
<feature type="signal peptide" evidence="1">
    <location>
        <begin position="1"/>
        <end position="28"/>
    </location>
</feature>
<keyword evidence="3" id="KW-1185">Reference proteome</keyword>
<name>A0A2T7FWP9_9RHOB</name>
<dbReference type="Pfam" id="PF20107">
    <property type="entry name" value="DUF6497"/>
    <property type="match status" value="1"/>
</dbReference>
<evidence type="ECO:0000313" key="2">
    <source>
        <dbReference type="EMBL" id="PVA06558.1"/>
    </source>
</evidence>
<reference evidence="2 3" key="1">
    <citation type="submission" date="2018-04" db="EMBL/GenBank/DDBJ databases">
        <title>Pelagivirga bohaiensis gen. nov., sp. nov., a bacterium isolated from the Bohai Sea.</title>
        <authorList>
            <person name="Ji X."/>
        </authorList>
    </citation>
    <scope>NUCLEOTIDE SEQUENCE [LARGE SCALE GENOMIC DNA]</scope>
    <source>
        <strain evidence="2 3">BH-SD16</strain>
    </source>
</reference>
<dbReference type="EMBL" id="QCYG01000005">
    <property type="protein sequence ID" value="PVA06558.1"/>
    <property type="molecule type" value="Genomic_DNA"/>
</dbReference>
<evidence type="ECO:0000313" key="3">
    <source>
        <dbReference type="Proteomes" id="UP000244817"/>
    </source>
</evidence>
<sequence>MTIFRCDMSLLRTTLTLVICALAGGVAAAEDVARVPVPSGQPLSFLEFIPEQNGALLRFRFLAPAIGTQFDYLAVRDDFQALCDTQVTPVLLENALAPERIVLSMSAAEIPFGEVNADVLQFFEVFRFENGTCIWEEF</sequence>
<dbReference type="OrthoDB" id="7862028at2"/>
<dbReference type="Proteomes" id="UP000244817">
    <property type="component" value="Unassembled WGS sequence"/>
</dbReference>
<evidence type="ECO:0008006" key="4">
    <source>
        <dbReference type="Google" id="ProtNLM"/>
    </source>
</evidence>
<proteinExistence type="predicted"/>
<comment type="caution">
    <text evidence="2">The sequence shown here is derived from an EMBL/GenBank/DDBJ whole genome shotgun (WGS) entry which is preliminary data.</text>
</comment>
<gene>
    <name evidence="2" type="ORF">DC363_08455</name>
</gene>
<dbReference type="RefSeq" id="WP_108640719.1">
    <property type="nucleotide sequence ID" value="NZ_QCYG01000005.1"/>
</dbReference>
<dbReference type="AlphaFoldDB" id="A0A2T7FWP9"/>
<feature type="chain" id="PRO_5015562185" description="Acetolactate synthase" evidence="1">
    <location>
        <begin position="29"/>
        <end position="138"/>
    </location>
</feature>
<protein>
    <recommendedName>
        <fullName evidence="4">Acetolactate synthase</fullName>
    </recommendedName>
</protein>
<accession>A0A2T7FWP9</accession>